<reference evidence="1 2" key="1">
    <citation type="submission" date="2014-09" db="EMBL/GenBank/DDBJ databases">
        <title>Whole genome shotgun sequence of Escherichia vulneris NBRC 102420.</title>
        <authorList>
            <person name="Yoshida Y."/>
            <person name="Hosoyama A."/>
            <person name="Tsuchikane K."/>
            <person name="Ohji S."/>
            <person name="Ichikawa N."/>
            <person name="Kimura A."/>
            <person name="Yamazoe A."/>
            <person name="Ezaki T."/>
            <person name="Fujita N."/>
        </authorList>
    </citation>
    <scope>NUCLEOTIDE SEQUENCE [LARGE SCALE GENOMIC DNA]</scope>
    <source>
        <strain evidence="1 2">NBRC 102420</strain>
    </source>
</reference>
<dbReference type="RefSeq" id="WP_255211693.1">
    <property type="nucleotide sequence ID" value="NZ_BBMZ01000023.1"/>
</dbReference>
<proteinExistence type="predicted"/>
<gene>
    <name evidence="1" type="ORF">EV102420_23_00490</name>
</gene>
<evidence type="ECO:0000313" key="1">
    <source>
        <dbReference type="EMBL" id="GAL59826.1"/>
    </source>
</evidence>
<protein>
    <submittedName>
        <fullName evidence="1">Uncharacterized protein</fullName>
    </submittedName>
</protein>
<accession>A0A090V4U5</accession>
<dbReference type="EMBL" id="BBMZ01000023">
    <property type="protein sequence ID" value="GAL59826.1"/>
    <property type="molecule type" value="Genomic_DNA"/>
</dbReference>
<organism evidence="1 2">
    <name type="scientific">Pseudescherichia vulneris NBRC 102420</name>
    <dbReference type="NCBI Taxonomy" id="1115515"/>
    <lineage>
        <taxon>Bacteria</taxon>
        <taxon>Pseudomonadati</taxon>
        <taxon>Pseudomonadota</taxon>
        <taxon>Gammaproteobacteria</taxon>
        <taxon>Enterobacterales</taxon>
        <taxon>Enterobacteriaceae</taxon>
        <taxon>Pseudescherichia</taxon>
    </lineage>
</organism>
<keyword evidence="2" id="KW-1185">Reference proteome</keyword>
<name>A0A090V4U5_PSEVU</name>
<sequence length="50" mass="5450">MSSQHQSSRLPAARQGEEGYEAAMECSHLVHINCLFNAVDIHLADAKIAV</sequence>
<dbReference type="AlphaFoldDB" id="A0A090V4U5"/>
<dbReference type="Proteomes" id="UP000029462">
    <property type="component" value="Unassembled WGS sequence"/>
</dbReference>
<evidence type="ECO:0000313" key="2">
    <source>
        <dbReference type="Proteomes" id="UP000029462"/>
    </source>
</evidence>
<comment type="caution">
    <text evidence="1">The sequence shown here is derived from an EMBL/GenBank/DDBJ whole genome shotgun (WGS) entry which is preliminary data.</text>
</comment>
<dbReference type="InterPro" id="IPR035273">
    <property type="entry name" value="DUF5431"/>
</dbReference>
<dbReference type="Pfam" id="PF17496">
    <property type="entry name" value="DUF5431"/>
    <property type="match status" value="1"/>
</dbReference>